<keyword evidence="4" id="KW-1185">Reference proteome</keyword>
<dbReference type="RefSeq" id="WP_379811701.1">
    <property type="nucleotide sequence ID" value="NZ_JBHUPC010000013.1"/>
</dbReference>
<dbReference type="Pfam" id="PF13205">
    <property type="entry name" value="Big_5"/>
    <property type="match status" value="1"/>
</dbReference>
<sequence length="534" mass="60950">MKKIYLLVLGIIFSFIFLTTGCAKRGSISGGPKDTIPPSITSSFPKNYSTNFDGKEIKISFNELIKVKNINKQLIISPPLKKQPIIIPQGSASRFISIKILDTLQENTTYSFNFGQSITDNNEGNPYSQYKYVFSTGSYIDSLTVVGTLKDAYEQKPDNFVSVQLYDAATFNDSTVYKETPLYVTNTLDSIKAFALENLKQGSYYIVALKDKNSNYKFDPKSDKIGFLKDKITIPTDTVYELELFKEIPPFKVEKPTQESNNKFFMAYQGDVKKTKITAQQNNQEYPIRITKFPITGKDSIQLFIPKISNDSIALTVENGDYTKTFKSKIKELKETDSLTLDAKQKGVLAFRELFTVKTSLPLDKINNKFITLFTKDSTTVSFETKYNEFEQEILFDFKKKENESYKITLLPGAIEDMYQNTNDTLTFNFKTKELADYGNLNVTLKAAKRFPLILEVLNPKGEVVANAVSNGDTLLKFETIEPNTYTLRIIYDDNNNGIWDTGNYLEKRQAEEIQYYPKQVDVRANWDVNQDFD</sequence>
<dbReference type="InterPro" id="IPR032812">
    <property type="entry name" value="SbsA_Ig"/>
</dbReference>
<dbReference type="EMBL" id="JBHUPC010000013">
    <property type="protein sequence ID" value="MFD2892076.1"/>
    <property type="molecule type" value="Genomic_DNA"/>
</dbReference>
<feature type="domain" description="SbsA Ig-like" evidence="2">
    <location>
        <begin position="34"/>
        <end position="136"/>
    </location>
</feature>
<comment type="caution">
    <text evidence="3">The sequence shown here is derived from an EMBL/GenBank/DDBJ whole genome shotgun (WGS) entry which is preliminary data.</text>
</comment>
<gene>
    <name evidence="3" type="ORF">ACFS5J_08650</name>
</gene>
<dbReference type="Proteomes" id="UP001597534">
    <property type="component" value="Unassembled WGS sequence"/>
</dbReference>
<evidence type="ECO:0000259" key="2">
    <source>
        <dbReference type="Pfam" id="PF13205"/>
    </source>
</evidence>
<evidence type="ECO:0000313" key="4">
    <source>
        <dbReference type="Proteomes" id="UP001597534"/>
    </source>
</evidence>
<protein>
    <submittedName>
        <fullName evidence="3">Ig-like domain-containing protein</fullName>
    </submittedName>
</protein>
<proteinExistence type="predicted"/>
<evidence type="ECO:0000256" key="1">
    <source>
        <dbReference type="ARBA" id="ARBA00022729"/>
    </source>
</evidence>
<reference evidence="4" key="1">
    <citation type="journal article" date="2019" name="Int. J. Syst. Evol. Microbiol.">
        <title>The Global Catalogue of Microorganisms (GCM) 10K type strain sequencing project: providing services to taxonomists for standard genome sequencing and annotation.</title>
        <authorList>
            <consortium name="The Broad Institute Genomics Platform"/>
            <consortium name="The Broad Institute Genome Sequencing Center for Infectious Disease"/>
            <person name="Wu L."/>
            <person name="Ma J."/>
        </authorList>
    </citation>
    <scope>NUCLEOTIDE SEQUENCE [LARGE SCALE GENOMIC DNA]</scope>
    <source>
        <strain evidence="4">KCTC 22671</strain>
    </source>
</reference>
<name>A0ABW5YLV8_9FLAO</name>
<evidence type="ECO:0000313" key="3">
    <source>
        <dbReference type="EMBL" id="MFD2892076.1"/>
    </source>
</evidence>
<organism evidence="3 4">
    <name type="scientific">Flavobacterium chuncheonense</name>
    <dbReference type="NCBI Taxonomy" id="2026653"/>
    <lineage>
        <taxon>Bacteria</taxon>
        <taxon>Pseudomonadati</taxon>
        <taxon>Bacteroidota</taxon>
        <taxon>Flavobacteriia</taxon>
        <taxon>Flavobacteriales</taxon>
        <taxon>Flavobacteriaceae</taxon>
        <taxon>Flavobacterium</taxon>
    </lineage>
</organism>
<dbReference type="PROSITE" id="PS51257">
    <property type="entry name" value="PROKAR_LIPOPROTEIN"/>
    <property type="match status" value="1"/>
</dbReference>
<accession>A0ABW5YLV8</accession>
<keyword evidence="1" id="KW-0732">Signal</keyword>